<reference evidence="2" key="1">
    <citation type="journal article" date="2005" name="Nature">
        <title>The map-based sequence of the rice genome.</title>
        <authorList>
            <consortium name="International rice genome sequencing project (IRGSP)"/>
            <person name="Matsumoto T."/>
            <person name="Wu J."/>
            <person name="Kanamori H."/>
            <person name="Katayose Y."/>
            <person name="Fujisawa M."/>
            <person name="Namiki N."/>
            <person name="Mizuno H."/>
            <person name="Yamamoto K."/>
            <person name="Antonio B.A."/>
            <person name="Baba T."/>
            <person name="Sakata K."/>
            <person name="Nagamura Y."/>
            <person name="Aoki H."/>
            <person name="Arikawa K."/>
            <person name="Arita K."/>
            <person name="Bito T."/>
            <person name="Chiden Y."/>
            <person name="Fujitsuka N."/>
            <person name="Fukunaka R."/>
            <person name="Hamada M."/>
            <person name="Harada C."/>
            <person name="Hayashi A."/>
            <person name="Hijishita S."/>
            <person name="Honda M."/>
            <person name="Hosokawa S."/>
            <person name="Ichikawa Y."/>
            <person name="Idonuma A."/>
            <person name="Iijima M."/>
            <person name="Ikeda M."/>
            <person name="Ikeno M."/>
            <person name="Ito K."/>
            <person name="Ito S."/>
            <person name="Ito T."/>
            <person name="Ito Y."/>
            <person name="Ito Y."/>
            <person name="Iwabuchi A."/>
            <person name="Kamiya K."/>
            <person name="Karasawa W."/>
            <person name="Kurita K."/>
            <person name="Katagiri S."/>
            <person name="Kikuta A."/>
            <person name="Kobayashi H."/>
            <person name="Kobayashi N."/>
            <person name="Machita K."/>
            <person name="Maehara T."/>
            <person name="Masukawa M."/>
            <person name="Mizubayashi T."/>
            <person name="Mukai Y."/>
            <person name="Nagasaki H."/>
            <person name="Nagata Y."/>
            <person name="Naito S."/>
            <person name="Nakashima M."/>
            <person name="Nakama Y."/>
            <person name="Nakamichi Y."/>
            <person name="Nakamura M."/>
            <person name="Meguro A."/>
            <person name="Negishi M."/>
            <person name="Ohta I."/>
            <person name="Ohta T."/>
            <person name="Okamoto M."/>
            <person name="Ono N."/>
            <person name="Saji S."/>
            <person name="Sakaguchi M."/>
            <person name="Sakai K."/>
            <person name="Shibata M."/>
            <person name="Shimokawa T."/>
            <person name="Song J."/>
            <person name="Takazaki Y."/>
            <person name="Terasawa K."/>
            <person name="Tsugane M."/>
            <person name="Tsuji K."/>
            <person name="Ueda S."/>
            <person name="Waki K."/>
            <person name="Yamagata H."/>
            <person name="Yamamoto M."/>
            <person name="Yamamoto S."/>
            <person name="Yamane H."/>
            <person name="Yoshiki S."/>
            <person name="Yoshihara R."/>
            <person name="Yukawa K."/>
            <person name="Zhong H."/>
            <person name="Yano M."/>
            <person name="Yuan Q."/>
            <person name="Ouyang S."/>
            <person name="Liu J."/>
            <person name="Jones K.M."/>
            <person name="Gansberger K."/>
            <person name="Moffat K."/>
            <person name="Hill J."/>
            <person name="Bera J."/>
            <person name="Fadrosh D."/>
            <person name="Jin S."/>
            <person name="Johri S."/>
            <person name="Kim M."/>
            <person name="Overton L."/>
            <person name="Reardon M."/>
            <person name="Tsitrin T."/>
            <person name="Vuong H."/>
            <person name="Weaver B."/>
            <person name="Ciecko A."/>
            <person name="Tallon L."/>
            <person name="Jackson J."/>
            <person name="Pai G."/>
            <person name="Aken S.V."/>
            <person name="Utterback T."/>
            <person name="Reidmuller S."/>
            <person name="Feldblyum T."/>
            <person name="Hsiao J."/>
            <person name="Zismann V."/>
            <person name="Iobst S."/>
            <person name="de Vazeille A.R."/>
            <person name="Buell C.R."/>
            <person name="Ying K."/>
            <person name="Li Y."/>
            <person name="Lu T."/>
            <person name="Huang Y."/>
            <person name="Zhao Q."/>
            <person name="Feng Q."/>
            <person name="Zhang L."/>
            <person name="Zhu J."/>
            <person name="Weng Q."/>
            <person name="Mu J."/>
            <person name="Lu Y."/>
            <person name="Fan D."/>
            <person name="Liu Y."/>
            <person name="Guan J."/>
            <person name="Zhang Y."/>
            <person name="Yu S."/>
            <person name="Liu X."/>
            <person name="Zhang Y."/>
            <person name="Hong G."/>
            <person name="Han B."/>
            <person name="Choisne N."/>
            <person name="Demange N."/>
            <person name="Orjeda G."/>
            <person name="Samain S."/>
            <person name="Cattolico L."/>
            <person name="Pelletier E."/>
            <person name="Couloux A."/>
            <person name="Segurens B."/>
            <person name="Wincker P."/>
            <person name="D'Hont A."/>
            <person name="Scarpelli C."/>
            <person name="Weissenbach J."/>
            <person name="Salanoubat M."/>
            <person name="Quetier F."/>
            <person name="Yu Y."/>
            <person name="Kim H.R."/>
            <person name="Rambo T."/>
            <person name="Currie J."/>
            <person name="Collura K."/>
            <person name="Luo M."/>
            <person name="Yang T."/>
            <person name="Ammiraju J.S.S."/>
            <person name="Engler F."/>
            <person name="Soderlund C."/>
            <person name="Wing R.A."/>
            <person name="Palmer L.E."/>
            <person name="de la Bastide M."/>
            <person name="Spiegel L."/>
            <person name="Nascimento L."/>
            <person name="Zutavern T."/>
            <person name="O'Shaughnessy A."/>
            <person name="Dike S."/>
            <person name="Dedhia N."/>
            <person name="Preston R."/>
            <person name="Balija V."/>
            <person name="McCombie W.R."/>
            <person name="Chow T."/>
            <person name="Chen H."/>
            <person name="Chung M."/>
            <person name="Chen C."/>
            <person name="Shaw J."/>
            <person name="Wu H."/>
            <person name="Hsiao K."/>
            <person name="Chao Y."/>
            <person name="Chu M."/>
            <person name="Cheng C."/>
            <person name="Hour A."/>
            <person name="Lee P."/>
            <person name="Lin S."/>
            <person name="Lin Y."/>
            <person name="Liou J."/>
            <person name="Liu S."/>
            <person name="Hsing Y."/>
            <person name="Raghuvanshi S."/>
            <person name="Mohanty A."/>
            <person name="Bharti A.K."/>
            <person name="Gaur A."/>
            <person name="Gupta V."/>
            <person name="Kumar D."/>
            <person name="Ravi V."/>
            <person name="Vij S."/>
            <person name="Kapur A."/>
            <person name="Khurana P."/>
            <person name="Khurana P."/>
            <person name="Khurana J.P."/>
            <person name="Tyagi A.K."/>
            <person name="Gaikwad K."/>
            <person name="Singh A."/>
            <person name="Dalal V."/>
            <person name="Srivastava S."/>
            <person name="Dixit A."/>
            <person name="Pal A.K."/>
            <person name="Ghazi I.A."/>
            <person name="Yadav M."/>
            <person name="Pandit A."/>
            <person name="Bhargava A."/>
            <person name="Sureshbabu K."/>
            <person name="Batra K."/>
            <person name="Sharma T.R."/>
            <person name="Mohapatra T."/>
            <person name="Singh N.K."/>
            <person name="Messing J."/>
            <person name="Nelson A.B."/>
            <person name="Fuks G."/>
            <person name="Kavchok S."/>
            <person name="Keizer G."/>
            <person name="Linton E."/>
            <person name="Llaca V."/>
            <person name="Song R."/>
            <person name="Tanyolac B."/>
            <person name="Young S."/>
            <person name="Ho-Il K."/>
            <person name="Hahn J.H."/>
            <person name="Sangsakoo G."/>
            <person name="Vanavichit A."/>
            <person name="de Mattos Luiz.A.T."/>
            <person name="Zimmer P.D."/>
            <person name="Malone G."/>
            <person name="Dellagostin O."/>
            <person name="de Oliveira A.C."/>
            <person name="Bevan M."/>
            <person name="Bancroft I."/>
            <person name="Minx P."/>
            <person name="Cordum H."/>
            <person name="Wilson R."/>
            <person name="Cheng Z."/>
            <person name="Jin W."/>
            <person name="Jiang J."/>
            <person name="Leong S.A."/>
            <person name="Iwama H."/>
            <person name="Gojobori T."/>
            <person name="Itoh T."/>
            <person name="Niimura Y."/>
            <person name="Fujii Y."/>
            <person name="Habara T."/>
            <person name="Sakai H."/>
            <person name="Sato Y."/>
            <person name="Wilson G."/>
            <person name="Kumar K."/>
            <person name="McCouch S."/>
            <person name="Juretic N."/>
            <person name="Hoen D."/>
            <person name="Wright S."/>
            <person name="Bruskiewich R."/>
            <person name="Bureau T."/>
            <person name="Miyao A."/>
            <person name="Hirochika H."/>
            <person name="Nishikawa T."/>
            <person name="Kadowaki K."/>
            <person name="Sugiura M."/>
            <person name="Burr B."/>
            <person name="Sasaki T."/>
        </authorList>
    </citation>
    <scope>NUCLEOTIDE SEQUENCE [LARGE SCALE GENOMIC DNA]</scope>
    <source>
        <strain evidence="2">cv. Nipponbare</strain>
    </source>
</reference>
<dbReference type="Proteomes" id="UP000000763">
    <property type="component" value="Chromosome 6"/>
</dbReference>
<accession>Q69X08</accession>
<name>Q69X08_ORYSJ</name>
<dbReference type="EMBL" id="AP003629">
    <property type="protein sequence ID" value="BAD35543.1"/>
    <property type="molecule type" value="Genomic_DNA"/>
</dbReference>
<dbReference type="AlphaFoldDB" id="Q69X08"/>
<sequence length="83" mass="9337">MTDRSIDRAISLDETRSSAFTYYASRCIAVDDAGDVRDSEVSGKRWTHDADAWQCMITTSQSRPSIIVRLARGRVLVVFLLEP</sequence>
<gene>
    <name evidence="1" type="primary">P0481H08.31</name>
</gene>
<evidence type="ECO:0000313" key="2">
    <source>
        <dbReference type="Proteomes" id="UP000000763"/>
    </source>
</evidence>
<proteinExistence type="predicted"/>
<organism evidence="1 2">
    <name type="scientific">Oryza sativa subsp. japonica</name>
    <name type="common">Rice</name>
    <dbReference type="NCBI Taxonomy" id="39947"/>
    <lineage>
        <taxon>Eukaryota</taxon>
        <taxon>Viridiplantae</taxon>
        <taxon>Streptophyta</taxon>
        <taxon>Embryophyta</taxon>
        <taxon>Tracheophyta</taxon>
        <taxon>Spermatophyta</taxon>
        <taxon>Magnoliopsida</taxon>
        <taxon>Liliopsida</taxon>
        <taxon>Poales</taxon>
        <taxon>Poaceae</taxon>
        <taxon>BOP clade</taxon>
        <taxon>Oryzoideae</taxon>
        <taxon>Oryzeae</taxon>
        <taxon>Oryzinae</taxon>
        <taxon>Oryza</taxon>
        <taxon>Oryza sativa</taxon>
    </lineage>
</organism>
<protein>
    <submittedName>
        <fullName evidence="1">Uncharacterized protein</fullName>
    </submittedName>
</protein>
<reference evidence="2" key="2">
    <citation type="journal article" date="2008" name="Nucleic Acids Res.">
        <title>The rice annotation project database (RAP-DB): 2008 update.</title>
        <authorList>
            <consortium name="The rice annotation project (RAP)"/>
        </authorList>
    </citation>
    <scope>GENOME REANNOTATION</scope>
    <source>
        <strain evidence="2">cv. Nipponbare</strain>
    </source>
</reference>
<evidence type="ECO:0000313" key="1">
    <source>
        <dbReference type="EMBL" id="BAD35543.1"/>
    </source>
</evidence>